<name>A0A147JXA4_HADYE</name>
<gene>
    <name evidence="2" type="ORF">APZ16_06180</name>
</gene>
<proteinExistence type="inferred from homology"/>
<evidence type="ECO:0000313" key="2">
    <source>
        <dbReference type="EMBL" id="KUO41225.1"/>
    </source>
</evidence>
<organism evidence="2 3">
    <name type="scientific">Hadarchaeum yellowstonense</name>
    <dbReference type="NCBI Taxonomy" id="1776334"/>
    <lineage>
        <taxon>Archaea</taxon>
        <taxon>Methanobacteriati</taxon>
        <taxon>Candidatus Hadarchaeota</taxon>
        <taxon>Candidatus Hadarchaeia</taxon>
        <taxon>Candidatus Hadarchaeales</taxon>
        <taxon>Candidatus Hadarchaeaceae</taxon>
        <taxon>Candidatus Hadarchaeum</taxon>
    </lineage>
</organism>
<dbReference type="EMBL" id="LQMQ01000026">
    <property type="protein sequence ID" value="KUO41225.1"/>
    <property type="molecule type" value="Genomic_DNA"/>
</dbReference>
<evidence type="ECO:0008006" key="4">
    <source>
        <dbReference type="Google" id="ProtNLM"/>
    </source>
</evidence>
<dbReference type="Proteomes" id="UP000074294">
    <property type="component" value="Unassembled WGS sequence"/>
</dbReference>
<dbReference type="InterPro" id="IPR001109">
    <property type="entry name" value="Hydrogenase_HupF/HypC"/>
</dbReference>
<dbReference type="STRING" id="1776334.APZ16_06180"/>
<sequence length="111" mass="12112">MPAKVLSVNGQIATVDLGGVRREVLVGFEGISPGQLVMIHAGIAIGSMTLEDFIVNVTIYRDLIEEELINSGVTETAARKRANEEMNKLLRSFGIEKSIEELQNLPGTEEE</sequence>
<dbReference type="AlphaFoldDB" id="A0A147JXA4"/>
<reference evidence="2 3" key="1">
    <citation type="journal article" date="2016" name="Nat. Microbiol.">
        <title>Genomic inference of the metabolism of cosmopolitan subsurface Archaea, Hadesarchaea.</title>
        <authorList>
            <person name="Baker B.J."/>
            <person name="Saw J.H."/>
            <person name="Lind A.E."/>
            <person name="Lazar C.S."/>
            <person name="Hinrichs K.-U."/>
            <person name="Teske A.P."/>
            <person name="Ettema T.J."/>
        </authorList>
    </citation>
    <scope>NUCLEOTIDE SEQUENCE [LARGE SCALE GENOMIC DNA]</scope>
</reference>
<evidence type="ECO:0000313" key="3">
    <source>
        <dbReference type="Proteomes" id="UP000074294"/>
    </source>
</evidence>
<dbReference type="Gene3D" id="2.30.30.140">
    <property type="match status" value="1"/>
</dbReference>
<dbReference type="SUPFAM" id="SSF159127">
    <property type="entry name" value="HupF/HypC-like"/>
    <property type="match status" value="1"/>
</dbReference>
<protein>
    <recommendedName>
        <fullName evidence="4">Hydrogenase expression/formation protein HypC</fullName>
    </recommendedName>
</protein>
<dbReference type="Pfam" id="PF01455">
    <property type="entry name" value="HupF_HypC"/>
    <property type="match status" value="1"/>
</dbReference>
<comment type="similarity">
    <text evidence="1">Belongs to the HupF/HypC family.</text>
</comment>
<accession>A0A147JXA4</accession>
<evidence type="ECO:0000256" key="1">
    <source>
        <dbReference type="ARBA" id="ARBA00006018"/>
    </source>
</evidence>
<comment type="caution">
    <text evidence="2">The sequence shown here is derived from an EMBL/GenBank/DDBJ whole genome shotgun (WGS) entry which is preliminary data.</text>
</comment>